<dbReference type="Gene3D" id="1.10.10.10">
    <property type="entry name" value="Winged helix-like DNA-binding domain superfamily/Winged helix DNA-binding domain"/>
    <property type="match status" value="1"/>
</dbReference>
<dbReference type="GO" id="GO:0003677">
    <property type="term" value="F:DNA binding"/>
    <property type="evidence" value="ECO:0007669"/>
    <property type="project" value="InterPro"/>
</dbReference>
<dbReference type="InterPro" id="IPR016032">
    <property type="entry name" value="Sig_transdc_resp-reg_C-effctor"/>
</dbReference>
<keyword evidence="3" id="KW-1185">Reference proteome</keyword>
<dbReference type="EMBL" id="VLJV01000001">
    <property type="protein sequence ID" value="TWH21942.1"/>
    <property type="molecule type" value="Genomic_DNA"/>
</dbReference>
<gene>
    <name evidence="2" type="ORF">JD82_03813</name>
</gene>
<accession>A0A660CEV0</accession>
<dbReference type="Proteomes" id="UP000317303">
    <property type="component" value="Unassembled WGS sequence"/>
</dbReference>
<dbReference type="SMART" id="SM00421">
    <property type="entry name" value="HTH_LUXR"/>
    <property type="match status" value="1"/>
</dbReference>
<dbReference type="SUPFAM" id="SSF46894">
    <property type="entry name" value="C-terminal effector domain of the bipartite response regulators"/>
    <property type="match status" value="1"/>
</dbReference>
<name>A0A660CEV0_9PSEU</name>
<organism evidence="2 3">
    <name type="scientific">Prauserella rugosa</name>
    <dbReference type="NCBI Taxonomy" id="43354"/>
    <lineage>
        <taxon>Bacteria</taxon>
        <taxon>Bacillati</taxon>
        <taxon>Actinomycetota</taxon>
        <taxon>Actinomycetes</taxon>
        <taxon>Pseudonocardiales</taxon>
        <taxon>Pseudonocardiaceae</taxon>
        <taxon>Prauserella</taxon>
    </lineage>
</organism>
<reference evidence="2 3" key="1">
    <citation type="submission" date="2019-07" db="EMBL/GenBank/DDBJ databases">
        <title>R&amp;d 2014.</title>
        <authorList>
            <person name="Klenk H.-P."/>
        </authorList>
    </citation>
    <scope>NUCLEOTIDE SEQUENCE [LARGE SCALE GENOMIC DNA]</scope>
    <source>
        <strain evidence="2 3">DSM 43194</strain>
    </source>
</reference>
<evidence type="ECO:0000313" key="3">
    <source>
        <dbReference type="Proteomes" id="UP000317303"/>
    </source>
</evidence>
<feature type="domain" description="HTH luxR-type" evidence="1">
    <location>
        <begin position="182"/>
        <end position="236"/>
    </location>
</feature>
<evidence type="ECO:0000259" key="1">
    <source>
        <dbReference type="SMART" id="SM00421"/>
    </source>
</evidence>
<dbReference type="InterPro" id="IPR000792">
    <property type="entry name" value="Tscrpt_reg_LuxR_C"/>
</dbReference>
<protein>
    <recommendedName>
        <fullName evidence="1">HTH luxR-type domain-containing protein</fullName>
    </recommendedName>
</protein>
<comment type="caution">
    <text evidence="2">The sequence shown here is derived from an EMBL/GenBank/DDBJ whole genome shotgun (WGS) entry which is preliminary data.</text>
</comment>
<proteinExistence type="predicted"/>
<evidence type="ECO:0000313" key="2">
    <source>
        <dbReference type="EMBL" id="TWH21942.1"/>
    </source>
</evidence>
<dbReference type="AlphaFoldDB" id="A0A660CEV0"/>
<dbReference type="GO" id="GO:0006355">
    <property type="term" value="P:regulation of DNA-templated transcription"/>
    <property type="evidence" value="ECO:0007669"/>
    <property type="project" value="InterPro"/>
</dbReference>
<sequence>MATSCQPGRIGPTARTIGRMTTGEVRTGDPVTIVRGEQELYRRLGHLFLTATDLACVANDLALWVADSRAAELDAVATRRAGRARIRKIYPTGLLLDAVSAQELVRRRDRHKAQIRISSDELSETVIVDGKVAILAGDVTDGVRSYSVITQPETVHGVVSLFETVWRTGVDLDVYDAQVAEIRRLAPAVLDLLGQGAKDESAARQLGLSVRTYRRRVGELMAALGASSRFQAGVRARELGLV</sequence>
<dbReference type="InterPro" id="IPR036388">
    <property type="entry name" value="WH-like_DNA-bd_sf"/>
</dbReference>